<evidence type="ECO:0000256" key="5">
    <source>
        <dbReference type="ARBA" id="ARBA00022705"/>
    </source>
</evidence>
<dbReference type="InterPro" id="IPR050219">
    <property type="entry name" value="DnaG_primase"/>
</dbReference>
<comment type="domain">
    <text evidence="12">Contains an N-terminal zinc-binding domain, a central core domain that contains the primase activity, and a C-terminal DnaB-binding domain.</text>
</comment>
<evidence type="ECO:0000313" key="16">
    <source>
        <dbReference type="EMBL" id="GGG13752.1"/>
    </source>
</evidence>
<comment type="similarity">
    <text evidence="12 13">Belongs to the DnaG primase family.</text>
</comment>
<dbReference type="Pfam" id="PF13155">
    <property type="entry name" value="Toprim_2"/>
    <property type="match status" value="1"/>
</dbReference>
<comment type="cofactor">
    <cofactor evidence="12 13 14">
        <name>Zn(2+)</name>
        <dbReference type="ChEBI" id="CHEBI:29105"/>
    </cofactor>
    <text evidence="12 13 14">Binds 1 zinc ion per monomer.</text>
</comment>
<evidence type="ECO:0000256" key="7">
    <source>
        <dbReference type="ARBA" id="ARBA00022771"/>
    </source>
</evidence>
<dbReference type="InterPro" id="IPR036185">
    <property type="entry name" value="DNA_heli_DnaB-like_N_sf"/>
</dbReference>
<evidence type="ECO:0000256" key="12">
    <source>
        <dbReference type="HAMAP-Rule" id="MF_00974"/>
    </source>
</evidence>
<dbReference type="Proteomes" id="UP000616608">
    <property type="component" value="Unassembled WGS sequence"/>
</dbReference>
<evidence type="ECO:0000256" key="6">
    <source>
        <dbReference type="ARBA" id="ARBA00022723"/>
    </source>
</evidence>
<dbReference type="GO" id="GO:0003899">
    <property type="term" value="F:DNA-directed RNA polymerase activity"/>
    <property type="evidence" value="ECO:0007669"/>
    <property type="project" value="UniProtKB-UniRule"/>
</dbReference>
<dbReference type="InterPro" id="IPR006295">
    <property type="entry name" value="DNA_primase_DnaG"/>
</dbReference>
<dbReference type="InterPro" id="IPR034151">
    <property type="entry name" value="TOPRIM_DnaG_bac"/>
</dbReference>
<comment type="catalytic activity">
    <reaction evidence="12">
        <text>ssDNA + n NTP = ssDNA/pppN(pN)n-1 hybrid + (n-1) diphosphate.</text>
        <dbReference type="EC" id="2.7.7.101"/>
    </reaction>
</comment>
<keyword evidence="11 12" id="KW-0804">Transcription</keyword>
<keyword evidence="17" id="KW-1185">Reference proteome</keyword>
<evidence type="ECO:0000256" key="10">
    <source>
        <dbReference type="ARBA" id="ARBA00023125"/>
    </source>
</evidence>
<comment type="subunit">
    <text evidence="12">Monomer. Interacts with DnaB.</text>
</comment>
<keyword evidence="7 12" id="KW-0863">Zinc-finger</keyword>
<evidence type="ECO:0000256" key="8">
    <source>
        <dbReference type="ARBA" id="ARBA00022833"/>
    </source>
</evidence>
<sequence length="598" mass="68166">MASKIPEEVIEQIRSQSDIVDVVSEYMQLTKRGRNYFGLCPFHGEQTPSFSVSTDKQIFHCFGCGAGGNAFTFVMDIEGITFPEAVAKLGERAGLAVEAPTVTAKPVSATETRMKEAHEFVASFFHHILMNTEDGEHALQYLKDRGFSEEMIIDYQLGYALPNFDTLTILLERQGFDIQEMAACGLLVERDDGSYFDRFRERVMFPIRDDRGKVIAFSGRVLVTNKEEAKYLNSPESPIFHKSEVLYNVDRARPAIRKQRRAVLMEGFMDVLAATTAGVTNAVATMGTSLTDQHCHKLKRLADNITLCYDGDQAGLDAAKRAGALLQQMNLAVEVAILPDGLDPDDYIKTRGKENFAENIIEHPQAYLAFIMHHARKNKNFQHENDVLQYVREVLEELAKRHSPMERDLYIRQLAQETGISEEAIYADYRKLEQQTKTIVQPTQTVNIPTDTKVLSHYERAERLLLAHMLADADIVHHVLLQENDAAPFIRDVYNTVFIYLIRFYEEYQHADVQRFTEILPEQDLRKIVAEAALMECNEDSRTEEVNDCLASLKKARIQHSIDEKEHKLKEMIKLQETAEANKLAMEIIHLQRVLRGM</sequence>
<evidence type="ECO:0000256" key="13">
    <source>
        <dbReference type="PIRNR" id="PIRNR002811"/>
    </source>
</evidence>
<comment type="caution">
    <text evidence="16">The sequence shown here is derived from an EMBL/GenBank/DDBJ whole genome shotgun (WGS) entry which is preliminary data.</text>
</comment>
<dbReference type="SUPFAM" id="SSF57783">
    <property type="entry name" value="Zinc beta-ribbon"/>
    <property type="match status" value="1"/>
</dbReference>
<dbReference type="AlphaFoldDB" id="A0A917D7G7"/>
<dbReference type="SMART" id="SM00493">
    <property type="entry name" value="TOPRIM"/>
    <property type="match status" value="1"/>
</dbReference>
<evidence type="ECO:0000256" key="11">
    <source>
        <dbReference type="ARBA" id="ARBA00023163"/>
    </source>
</evidence>
<keyword evidence="9" id="KW-0460">Magnesium</keyword>
<reference evidence="16" key="1">
    <citation type="journal article" date="2014" name="Int. J. Syst. Evol. Microbiol.">
        <title>Complete genome sequence of Corynebacterium casei LMG S-19264T (=DSM 44701T), isolated from a smear-ripened cheese.</title>
        <authorList>
            <consortium name="US DOE Joint Genome Institute (JGI-PGF)"/>
            <person name="Walter F."/>
            <person name="Albersmeier A."/>
            <person name="Kalinowski J."/>
            <person name="Ruckert C."/>
        </authorList>
    </citation>
    <scope>NUCLEOTIDE SEQUENCE</scope>
    <source>
        <strain evidence="16">CGMCC 1.15760</strain>
    </source>
</reference>
<dbReference type="SMART" id="SM00400">
    <property type="entry name" value="ZnF_CHCC"/>
    <property type="match status" value="1"/>
</dbReference>
<evidence type="ECO:0000256" key="3">
    <source>
        <dbReference type="ARBA" id="ARBA00022679"/>
    </source>
</evidence>
<evidence type="ECO:0000256" key="2">
    <source>
        <dbReference type="ARBA" id="ARBA00022515"/>
    </source>
</evidence>
<reference evidence="16" key="2">
    <citation type="submission" date="2020-09" db="EMBL/GenBank/DDBJ databases">
        <authorList>
            <person name="Sun Q."/>
            <person name="Zhou Y."/>
        </authorList>
    </citation>
    <scope>NUCLEOTIDE SEQUENCE</scope>
    <source>
        <strain evidence="16">CGMCC 1.15760</strain>
    </source>
</reference>
<dbReference type="PANTHER" id="PTHR30313">
    <property type="entry name" value="DNA PRIMASE"/>
    <property type="match status" value="1"/>
</dbReference>
<dbReference type="Gene3D" id="3.90.580.10">
    <property type="entry name" value="Zinc finger, CHC2-type domain"/>
    <property type="match status" value="1"/>
</dbReference>
<evidence type="ECO:0000256" key="4">
    <source>
        <dbReference type="ARBA" id="ARBA00022695"/>
    </source>
</evidence>
<dbReference type="FunFam" id="3.90.580.10:FF:000001">
    <property type="entry name" value="DNA primase"/>
    <property type="match status" value="1"/>
</dbReference>
<dbReference type="RefSeq" id="WP_188613448.1">
    <property type="nucleotide sequence ID" value="NZ_BMJT01000002.1"/>
</dbReference>
<dbReference type="HAMAP" id="MF_00974">
    <property type="entry name" value="DNA_primase_DnaG"/>
    <property type="match status" value="1"/>
</dbReference>
<dbReference type="InterPro" id="IPR030846">
    <property type="entry name" value="DnaG_bac"/>
</dbReference>
<dbReference type="Pfam" id="PF08275">
    <property type="entry name" value="DNAG_N"/>
    <property type="match status" value="1"/>
</dbReference>
<keyword evidence="8 12" id="KW-0862">Zinc</keyword>
<dbReference type="PANTHER" id="PTHR30313:SF2">
    <property type="entry name" value="DNA PRIMASE"/>
    <property type="match status" value="1"/>
</dbReference>
<dbReference type="GO" id="GO:0006269">
    <property type="term" value="P:DNA replication, synthesis of primer"/>
    <property type="evidence" value="ECO:0007669"/>
    <property type="project" value="UniProtKB-UniRule"/>
</dbReference>
<keyword evidence="10 12" id="KW-0238">DNA-binding</keyword>
<organism evidence="16 17">
    <name type="scientific">Lysinibacillus alkalisoli</name>
    <dbReference type="NCBI Taxonomy" id="1911548"/>
    <lineage>
        <taxon>Bacteria</taxon>
        <taxon>Bacillati</taxon>
        <taxon>Bacillota</taxon>
        <taxon>Bacilli</taxon>
        <taxon>Bacillales</taxon>
        <taxon>Bacillaceae</taxon>
        <taxon>Lysinibacillus</taxon>
    </lineage>
</organism>
<dbReference type="EMBL" id="BMJT01000002">
    <property type="protein sequence ID" value="GGG13752.1"/>
    <property type="molecule type" value="Genomic_DNA"/>
</dbReference>
<comment type="function">
    <text evidence="12 13">RNA polymerase that catalyzes the synthesis of short RNA molecules used as primers for DNA polymerase during DNA replication.</text>
</comment>
<dbReference type="GO" id="GO:0008270">
    <property type="term" value="F:zinc ion binding"/>
    <property type="evidence" value="ECO:0007669"/>
    <property type="project" value="UniProtKB-UniRule"/>
</dbReference>
<keyword evidence="5 12" id="KW-0235">DNA replication</keyword>
<dbReference type="InterPro" id="IPR006171">
    <property type="entry name" value="TOPRIM_dom"/>
</dbReference>
<protein>
    <recommendedName>
        <fullName evidence="12 13">DNA primase</fullName>
        <ecNumber evidence="12">2.7.7.101</ecNumber>
    </recommendedName>
</protein>
<dbReference type="Gene3D" id="3.90.980.10">
    <property type="entry name" value="DNA primase, catalytic core, N-terminal domain"/>
    <property type="match status" value="1"/>
</dbReference>
<name>A0A917D7G7_9BACI</name>
<dbReference type="GO" id="GO:0005524">
    <property type="term" value="F:ATP binding"/>
    <property type="evidence" value="ECO:0007669"/>
    <property type="project" value="InterPro"/>
</dbReference>
<dbReference type="SUPFAM" id="SSF48024">
    <property type="entry name" value="N-terminal domain of DnaB helicase"/>
    <property type="match status" value="1"/>
</dbReference>
<evidence type="ECO:0000256" key="14">
    <source>
        <dbReference type="PIRSR" id="PIRSR002811-1"/>
    </source>
</evidence>
<dbReference type="GO" id="GO:0003677">
    <property type="term" value="F:DNA binding"/>
    <property type="evidence" value="ECO:0007669"/>
    <property type="project" value="UniProtKB-KW"/>
</dbReference>
<feature type="domain" description="Toprim" evidence="15">
    <location>
        <begin position="260"/>
        <end position="339"/>
    </location>
</feature>
<dbReference type="InterPro" id="IPR037068">
    <property type="entry name" value="DNA_primase_core_N_sf"/>
</dbReference>
<evidence type="ECO:0000256" key="1">
    <source>
        <dbReference type="ARBA" id="ARBA00022478"/>
    </source>
</evidence>
<keyword evidence="1 12" id="KW-0240">DNA-directed RNA polymerase</keyword>
<dbReference type="InterPro" id="IPR019475">
    <property type="entry name" value="DNA_primase_DnaB-bd"/>
</dbReference>
<dbReference type="GO" id="GO:1990077">
    <property type="term" value="C:primosome complex"/>
    <property type="evidence" value="ECO:0007669"/>
    <property type="project" value="UniProtKB-KW"/>
</dbReference>
<dbReference type="GO" id="GO:0000428">
    <property type="term" value="C:DNA-directed RNA polymerase complex"/>
    <property type="evidence" value="ECO:0007669"/>
    <property type="project" value="UniProtKB-KW"/>
</dbReference>
<keyword evidence="2 12" id="KW-0639">Primosome</keyword>
<dbReference type="GO" id="GO:0005737">
    <property type="term" value="C:cytoplasm"/>
    <property type="evidence" value="ECO:0007669"/>
    <property type="project" value="TreeGrafter"/>
</dbReference>
<accession>A0A917D7G7</accession>
<gene>
    <name evidence="12 16" type="primary">dnaG</name>
    <name evidence="16" type="ORF">GCM10007425_05060</name>
</gene>
<dbReference type="InterPro" id="IPR002694">
    <property type="entry name" value="Znf_CHC2"/>
</dbReference>
<evidence type="ECO:0000313" key="17">
    <source>
        <dbReference type="Proteomes" id="UP000616608"/>
    </source>
</evidence>
<dbReference type="GO" id="GO:0003678">
    <property type="term" value="F:DNA helicase activity"/>
    <property type="evidence" value="ECO:0007669"/>
    <property type="project" value="InterPro"/>
</dbReference>
<dbReference type="NCBIfam" id="TIGR01391">
    <property type="entry name" value="dnaG"/>
    <property type="match status" value="1"/>
</dbReference>
<dbReference type="Pfam" id="PF10410">
    <property type="entry name" value="DnaB_bind"/>
    <property type="match status" value="1"/>
</dbReference>
<dbReference type="FunFam" id="3.90.980.10:FF:000001">
    <property type="entry name" value="DNA primase"/>
    <property type="match status" value="1"/>
</dbReference>
<proteinExistence type="inferred from homology"/>
<dbReference type="Gene3D" id="1.10.860.10">
    <property type="entry name" value="DNAb Helicase, Chain A"/>
    <property type="match status" value="1"/>
</dbReference>
<dbReference type="InterPro" id="IPR016136">
    <property type="entry name" value="DNA_helicase_N/primase_C"/>
</dbReference>
<dbReference type="Gene3D" id="3.40.1360.10">
    <property type="match status" value="1"/>
</dbReference>
<keyword evidence="4 12" id="KW-0548">Nucleotidyltransferase</keyword>
<dbReference type="CDD" id="cd03364">
    <property type="entry name" value="TOPRIM_DnaG_primases"/>
    <property type="match status" value="1"/>
</dbReference>
<dbReference type="PIRSF" id="PIRSF002811">
    <property type="entry name" value="DnaG"/>
    <property type="match status" value="1"/>
</dbReference>
<dbReference type="Pfam" id="PF01807">
    <property type="entry name" value="Zn_ribbon_DnaG"/>
    <property type="match status" value="1"/>
</dbReference>
<evidence type="ECO:0000256" key="9">
    <source>
        <dbReference type="ARBA" id="ARBA00022842"/>
    </source>
</evidence>
<evidence type="ECO:0000259" key="15">
    <source>
        <dbReference type="PROSITE" id="PS50880"/>
    </source>
</evidence>
<dbReference type="EC" id="2.7.7.101" evidence="12"/>
<dbReference type="InterPro" id="IPR036977">
    <property type="entry name" value="DNA_primase_Znf_CHC2"/>
</dbReference>
<dbReference type="PROSITE" id="PS50880">
    <property type="entry name" value="TOPRIM"/>
    <property type="match status" value="1"/>
</dbReference>
<feature type="zinc finger region" description="CHC2-type" evidence="12 14">
    <location>
        <begin position="40"/>
        <end position="64"/>
    </location>
</feature>
<dbReference type="InterPro" id="IPR013264">
    <property type="entry name" value="DNAG_N"/>
</dbReference>
<keyword evidence="3 12" id="KW-0808">Transferase</keyword>
<dbReference type="SUPFAM" id="SSF56731">
    <property type="entry name" value="DNA primase core"/>
    <property type="match status" value="1"/>
</dbReference>
<keyword evidence="6 12" id="KW-0479">Metal-binding</keyword>